<dbReference type="Proteomes" id="UP001596237">
    <property type="component" value="Unassembled WGS sequence"/>
</dbReference>
<keyword evidence="2" id="KW-1185">Reference proteome</keyword>
<name>A0ABW1WNS2_9HYPH</name>
<protein>
    <submittedName>
        <fullName evidence="1">DUF4258 domain-containing protein</fullName>
    </submittedName>
</protein>
<gene>
    <name evidence="1" type="ORF">ACFQDP_11260</name>
</gene>
<dbReference type="RefSeq" id="WP_378740016.1">
    <property type="nucleotide sequence ID" value="NZ_JBHSTT010000037.1"/>
</dbReference>
<sequence>MSPRRNRPTHLRAVSTDFADEAARLRALASNPRVRVRYTKHALEEMAKDSLVRIDIENMLRRCRVVLVEESQGELTWRAQGSDNNGGMITAVVVAYEEEISIKIITAWS</sequence>
<organism evidence="1 2">
    <name type="scientific">Methylorubrum zatmanii</name>
    <dbReference type="NCBI Taxonomy" id="29429"/>
    <lineage>
        <taxon>Bacteria</taxon>
        <taxon>Pseudomonadati</taxon>
        <taxon>Pseudomonadota</taxon>
        <taxon>Alphaproteobacteria</taxon>
        <taxon>Hyphomicrobiales</taxon>
        <taxon>Methylobacteriaceae</taxon>
        <taxon>Methylorubrum</taxon>
    </lineage>
</organism>
<dbReference type="Pfam" id="PF14076">
    <property type="entry name" value="DUF4258"/>
    <property type="match status" value="1"/>
</dbReference>
<accession>A0ABW1WNS2</accession>
<reference evidence="2" key="1">
    <citation type="journal article" date="2019" name="Int. J. Syst. Evol. Microbiol.">
        <title>The Global Catalogue of Microorganisms (GCM) 10K type strain sequencing project: providing services to taxonomists for standard genome sequencing and annotation.</title>
        <authorList>
            <consortium name="The Broad Institute Genomics Platform"/>
            <consortium name="The Broad Institute Genome Sequencing Center for Infectious Disease"/>
            <person name="Wu L."/>
            <person name="Ma J."/>
        </authorList>
    </citation>
    <scope>NUCLEOTIDE SEQUENCE [LARGE SCALE GENOMIC DNA]</scope>
    <source>
        <strain evidence="2">CCUG 36916</strain>
    </source>
</reference>
<evidence type="ECO:0000313" key="1">
    <source>
        <dbReference type="EMBL" id="MFC6389904.1"/>
    </source>
</evidence>
<dbReference type="EMBL" id="JBHSTT010000037">
    <property type="protein sequence ID" value="MFC6389904.1"/>
    <property type="molecule type" value="Genomic_DNA"/>
</dbReference>
<dbReference type="InterPro" id="IPR025354">
    <property type="entry name" value="DUF4258"/>
</dbReference>
<comment type="caution">
    <text evidence="1">The sequence shown here is derived from an EMBL/GenBank/DDBJ whole genome shotgun (WGS) entry which is preliminary data.</text>
</comment>
<proteinExistence type="predicted"/>
<evidence type="ECO:0000313" key="2">
    <source>
        <dbReference type="Proteomes" id="UP001596237"/>
    </source>
</evidence>